<dbReference type="Proteomes" id="UP001152888">
    <property type="component" value="Unassembled WGS sequence"/>
</dbReference>
<protein>
    <submittedName>
        <fullName evidence="1">Uncharacterized protein</fullName>
    </submittedName>
</protein>
<evidence type="ECO:0000313" key="2">
    <source>
        <dbReference type="Proteomes" id="UP001152888"/>
    </source>
</evidence>
<gene>
    <name evidence="1" type="ORF">ACAOBT_LOCUS27539</name>
</gene>
<organism evidence="1 2">
    <name type="scientific">Acanthoscelides obtectus</name>
    <name type="common">Bean weevil</name>
    <name type="synonym">Bruchus obtectus</name>
    <dbReference type="NCBI Taxonomy" id="200917"/>
    <lineage>
        <taxon>Eukaryota</taxon>
        <taxon>Metazoa</taxon>
        <taxon>Ecdysozoa</taxon>
        <taxon>Arthropoda</taxon>
        <taxon>Hexapoda</taxon>
        <taxon>Insecta</taxon>
        <taxon>Pterygota</taxon>
        <taxon>Neoptera</taxon>
        <taxon>Endopterygota</taxon>
        <taxon>Coleoptera</taxon>
        <taxon>Polyphaga</taxon>
        <taxon>Cucujiformia</taxon>
        <taxon>Chrysomeloidea</taxon>
        <taxon>Chrysomelidae</taxon>
        <taxon>Bruchinae</taxon>
        <taxon>Bruchini</taxon>
        <taxon>Acanthoscelides</taxon>
    </lineage>
</organism>
<accession>A0A9P0LUZ3</accession>
<evidence type="ECO:0000313" key="1">
    <source>
        <dbReference type="EMBL" id="CAH2003656.1"/>
    </source>
</evidence>
<name>A0A9P0LUZ3_ACAOB</name>
<keyword evidence="2" id="KW-1185">Reference proteome</keyword>
<proteinExistence type="predicted"/>
<reference evidence="1" key="1">
    <citation type="submission" date="2022-03" db="EMBL/GenBank/DDBJ databases">
        <authorList>
            <person name="Sayadi A."/>
        </authorList>
    </citation>
    <scope>NUCLEOTIDE SEQUENCE</scope>
</reference>
<sequence>MPRTKTFMILRIKKKLEVKNLAALLRVTEVRCRGEAQGSVCA</sequence>
<comment type="caution">
    <text evidence="1">The sequence shown here is derived from an EMBL/GenBank/DDBJ whole genome shotgun (WGS) entry which is preliminary data.</text>
</comment>
<dbReference type="EMBL" id="CAKOFQ010007550">
    <property type="protein sequence ID" value="CAH2003656.1"/>
    <property type="molecule type" value="Genomic_DNA"/>
</dbReference>
<dbReference type="AlphaFoldDB" id="A0A9P0LUZ3"/>